<keyword evidence="2" id="KW-1185">Reference proteome</keyword>
<proteinExistence type="predicted"/>
<dbReference type="Proteomes" id="UP000001542">
    <property type="component" value="Unassembled WGS sequence"/>
</dbReference>
<dbReference type="VEuPathDB" id="TrichDB:TVAGG3_0908250"/>
<dbReference type="RefSeq" id="XP_001329880.1">
    <property type="nucleotide sequence ID" value="XM_001329845.1"/>
</dbReference>
<reference evidence="1" key="2">
    <citation type="journal article" date="2007" name="Science">
        <title>Draft genome sequence of the sexually transmitted pathogen Trichomonas vaginalis.</title>
        <authorList>
            <person name="Carlton J.M."/>
            <person name="Hirt R.P."/>
            <person name="Silva J.C."/>
            <person name="Delcher A.L."/>
            <person name="Schatz M."/>
            <person name="Zhao Q."/>
            <person name="Wortman J.R."/>
            <person name="Bidwell S.L."/>
            <person name="Alsmark U.C.M."/>
            <person name="Besteiro S."/>
            <person name="Sicheritz-Ponten T."/>
            <person name="Noel C.J."/>
            <person name="Dacks J.B."/>
            <person name="Foster P.G."/>
            <person name="Simillion C."/>
            <person name="Van de Peer Y."/>
            <person name="Miranda-Saavedra D."/>
            <person name="Barton G.J."/>
            <person name="Westrop G.D."/>
            <person name="Mueller S."/>
            <person name="Dessi D."/>
            <person name="Fiori P.L."/>
            <person name="Ren Q."/>
            <person name="Paulsen I."/>
            <person name="Zhang H."/>
            <person name="Bastida-Corcuera F.D."/>
            <person name="Simoes-Barbosa A."/>
            <person name="Brown M.T."/>
            <person name="Hayes R.D."/>
            <person name="Mukherjee M."/>
            <person name="Okumura C.Y."/>
            <person name="Schneider R."/>
            <person name="Smith A.J."/>
            <person name="Vanacova S."/>
            <person name="Villalvazo M."/>
            <person name="Haas B.J."/>
            <person name="Pertea M."/>
            <person name="Feldblyum T.V."/>
            <person name="Utterback T.R."/>
            <person name="Shu C.L."/>
            <person name="Osoegawa K."/>
            <person name="de Jong P.J."/>
            <person name="Hrdy I."/>
            <person name="Horvathova L."/>
            <person name="Zubacova Z."/>
            <person name="Dolezal P."/>
            <person name="Malik S.B."/>
            <person name="Logsdon J.M. Jr."/>
            <person name="Henze K."/>
            <person name="Gupta A."/>
            <person name="Wang C.C."/>
            <person name="Dunne R.L."/>
            <person name="Upcroft J.A."/>
            <person name="Upcroft P."/>
            <person name="White O."/>
            <person name="Salzberg S.L."/>
            <person name="Tang P."/>
            <person name="Chiu C.-H."/>
            <person name="Lee Y.-S."/>
            <person name="Embley T.M."/>
            <person name="Coombs G.H."/>
            <person name="Mottram J.C."/>
            <person name="Tachezy J."/>
            <person name="Fraser-Liggett C.M."/>
            <person name="Johnson P.J."/>
        </authorList>
    </citation>
    <scope>NUCLEOTIDE SEQUENCE [LARGE SCALE GENOMIC DNA]</scope>
    <source>
        <strain evidence="1">G3</strain>
    </source>
</reference>
<dbReference type="EMBL" id="DS113226">
    <property type="protein sequence ID" value="EAY17745.1"/>
    <property type="molecule type" value="Genomic_DNA"/>
</dbReference>
<accession>A2DP45</accession>
<evidence type="ECO:0000313" key="2">
    <source>
        <dbReference type="Proteomes" id="UP000001542"/>
    </source>
</evidence>
<dbReference type="KEGG" id="tva:4775781"/>
<sequence length="129" mass="14685">MESPDNKNGKSRQKPIRKARFVYAPWQYMPAMMLPERPIQIQEQPVMLKPQNKPKIVESANLKHSISEPNLMLNFELPKIDKVDTTQRTNPPGNFDIISRGNLPSISFVHDNVIVEPAPNVDLASMQNP</sequence>
<dbReference type="InParanoid" id="A2DP45"/>
<protein>
    <submittedName>
        <fullName evidence="1">Uncharacterized protein</fullName>
    </submittedName>
</protein>
<organism evidence="1 2">
    <name type="scientific">Trichomonas vaginalis (strain ATCC PRA-98 / G3)</name>
    <dbReference type="NCBI Taxonomy" id="412133"/>
    <lineage>
        <taxon>Eukaryota</taxon>
        <taxon>Metamonada</taxon>
        <taxon>Parabasalia</taxon>
        <taxon>Trichomonadida</taxon>
        <taxon>Trichomonadidae</taxon>
        <taxon>Trichomonas</taxon>
    </lineage>
</organism>
<gene>
    <name evidence="1" type="ORF">TVAG_015740</name>
</gene>
<evidence type="ECO:0000313" key="1">
    <source>
        <dbReference type="EMBL" id="EAY17745.1"/>
    </source>
</evidence>
<reference evidence="1" key="1">
    <citation type="submission" date="2006-10" db="EMBL/GenBank/DDBJ databases">
        <authorList>
            <person name="Amadeo P."/>
            <person name="Zhao Q."/>
            <person name="Wortman J."/>
            <person name="Fraser-Liggett C."/>
            <person name="Carlton J."/>
        </authorList>
    </citation>
    <scope>NUCLEOTIDE SEQUENCE</scope>
    <source>
        <strain evidence="1">G3</strain>
    </source>
</reference>
<dbReference type="AlphaFoldDB" id="A2DP45"/>
<dbReference type="VEuPathDB" id="TrichDB:TVAG_015740"/>
<name>A2DP45_TRIV3</name>